<evidence type="ECO:0000256" key="1">
    <source>
        <dbReference type="ARBA" id="ARBA00023015"/>
    </source>
</evidence>
<evidence type="ECO:0000256" key="3">
    <source>
        <dbReference type="ARBA" id="ARBA00023163"/>
    </source>
</evidence>
<keyword evidence="1" id="KW-0805">Transcription regulation</keyword>
<feature type="domain" description="HTH araC/xylS-type" evidence="4">
    <location>
        <begin position="223"/>
        <end position="323"/>
    </location>
</feature>
<dbReference type="SUPFAM" id="SSF46689">
    <property type="entry name" value="Homeodomain-like"/>
    <property type="match status" value="1"/>
</dbReference>
<keyword evidence="6" id="KW-1185">Reference proteome</keyword>
<dbReference type="GO" id="GO:0043565">
    <property type="term" value="F:sequence-specific DNA binding"/>
    <property type="evidence" value="ECO:0007669"/>
    <property type="project" value="InterPro"/>
</dbReference>
<dbReference type="SMART" id="SM00342">
    <property type="entry name" value="HTH_ARAC"/>
    <property type="match status" value="1"/>
</dbReference>
<name>A0A509E5T9_9HYPH</name>
<sequence length="325" mass="35589">MPRGNLFVSKLAVVPSVIETTSHVEPTCAFEFWRSTALARFGDVDPQHPRAPFSAKRLTVAQPDWILTHTVSSPVGLNFRTRHIDRNARDMVVIGVGIDGIGYQQQGERGTQLGGGDVSILSRGLPFVAGTRSAYEEIRLAVPRETIETRIGRVEAFAGGCVGEPSTSAEFRAFMRKLAASVAWMTESEAQVAIDGALHLLGCLVRDTDEPSGTEVSQAMAVSLARAHIVRRMHDPNLDPRAIHVALGISRAQLYRAFAETGGVAAAIRDVRLDLAYRRLTSPRDDKLKVATIAYGCGFTDIPTFNRAFRRRFHLSPRDVRASRA</sequence>
<evidence type="ECO:0000313" key="6">
    <source>
        <dbReference type="Proteomes" id="UP000410984"/>
    </source>
</evidence>
<dbReference type="GO" id="GO:0003700">
    <property type="term" value="F:DNA-binding transcription factor activity"/>
    <property type="evidence" value="ECO:0007669"/>
    <property type="project" value="InterPro"/>
</dbReference>
<dbReference type="InterPro" id="IPR009057">
    <property type="entry name" value="Homeodomain-like_sf"/>
</dbReference>
<dbReference type="Gene3D" id="1.10.10.60">
    <property type="entry name" value="Homeodomain-like"/>
    <property type="match status" value="1"/>
</dbReference>
<dbReference type="InterPro" id="IPR018060">
    <property type="entry name" value="HTH_AraC"/>
</dbReference>
<dbReference type="PANTHER" id="PTHR46796">
    <property type="entry name" value="HTH-TYPE TRANSCRIPTIONAL ACTIVATOR RHAS-RELATED"/>
    <property type="match status" value="1"/>
</dbReference>
<proteinExistence type="predicted"/>
<dbReference type="PANTHER" id="PTHR46796:SF6">
    <property type="entry name" value="ARAC SUBFAMILY"/>
    <property type="match status" value="1"/>
</dbReference>
<dbReference type="Proteomes" id="UP000410984">
    <property type="component" value="Unassembled WGS sequence"/>
</dbReference>
<accession>A0A509E5T9</accession>
<dbReference type="PROSITE" id="PS01124">
    <property type="entry name" value="HTH_ARAC_FAMILY_2"/>
    <property type="match status" value="1"/>
</dbReference>
<keyword evidence="3" id="KW-0804">Transcription</keyword>
<keyword evidence="2" id="KW-0238">DNA-binding</keyword>
<gene>
    <name evidence="5" type="primary">feaR_1</name>
    <name evidence="5" type="ORF">MET9862_00181</name>
</gene>
<dbReference type="EMBL" id="CABFPH010000002">
    <property type="protein sequence ID" value="VUD69626.1"/>
    <property type="molecule type" value="Genomic_DNA"/>
</dbReference>
<organism evidence="5 6">
    <name type="scientific">Methylobacterium symbioticum</name>
    <dbReference type="NCBI Taxonomy" id="2584084"/>
    <lineage>
        <taxon>Bacteria</taxon>
        <taxon>Pseudomonadati</taxon>
        <taxon>Pseudomonadota</taxon>
        <taxon>Alphaproteobacteria</taxon>
        <taxon>Hyphomicrobiales</taxon>
        <taxon>Methylobacteriaceae</taxon>
        <taxon>Methylobacterium</taxon>
    </lineage>
</organism>
<evidence type="ECO:0000259" key="4">
    <source>
        <dbReference type="PROSITE" id="PS01124"/>
    </source>
</evidence>
<protein>
    <submittedName>
        <fullName evidence="5">Transcriptional activator FeaR</fullName>
    </submittedName>
</protein>
<reference evidence="5 6" key="1">
    <citation type="submission" date="2019-06" db="EMBL/GenBank/DDBJ databases">
        <authorList>
            <person name="Rodrigo-Torres L."/>
            <person name="Arahal R. D."/>
            <person name="Lucena T."/>
        </authorList>
    </citation>
    <scope>NUCLEOTIDE SEQUENCE [LARGE SCALE GENOMIC DNA]</scope>
    <source>
        <strain evidence="5 6">SB0023/3</strain>
    </source>
</reference>
<dbReference type="Pfam" id="PF12833">
    <property type="entry name" value="HTH_18"/>
    <property type="match status" value="1"/>
</dbReference>
<dbReference type="AlphaFoldDB" id="A0A509E5T9"/>
<dbReference type="InterPro" id="IPR050204">
    <property type="entry name" value="AraC_XylS_family_regulators"/>
</dbReference>
<evidence type="ECO:0000256" key="2">
    <source>
        <dbReference type="ARBA" id="ARBA00023125"/>
    </source>
</evidence>
<evidence type="ECO:0000313" key="5">
    <source>
        <dbReference type="EMBL" id="VUD69626.1"/>
    </source>
</evidence>